<evidence type="ECO:0000256" key="3">
    <source>
        <dbReference type="ARBA" id="ARBA00012438"/>
    </source>
</evidence>
<dbReference type="Gene3D" id="1.10.287.130">
    <property type="match status" value="1"/>
</dbReference>
<dbReference type="PROSITE" id="PS50110">
    <property type="entry name" value="RESPONSE_REGULATORY"/>
    <property type="match status" value="1"/>
</dbReference>
<dbReference type="PROSITE" id="PS50113">
    <property type="entry name" value="PAC"/>
    <property type="match status" value="2"/>
</dbReference>
<evidence type="ECO:0000256" key="7">
    <source>
        <dbReference type="ARBA" id="ARBA00022741"/>
    </source>
</evidence>
<sequence length="991" mass="112358">MKLSRTQDPQYTRSLIEASLDPLVTINSSGKITDMNQATVNITGIDRQKLIGSDFFDYFTESQKAREVYQEVFAKGSVADSPLTLRHKEGKLTDVLFNGSVYKDDRGNVLGVVIVARDIAEQKWATELRSVNKELAYQNDEKEKRADELVIANKELAYQNDEKEKRAEELVIANKELAFQNDEKEKRADELVIANKELAYQNDEKEKRADELVIANEELAYQNDEKEKRAEELVIANKELAYQNDEKEKRAEELVIANKELAYQNDEKEKRADELVIANKELRFQNDEKEKRAAELLIANKELIFQNKEKEKRKIENKELEDFSNSLKLASQYSLSLIEASRDPLFTISPKGKITDTNEASVRVTGVLRDKLIGSDFFDYFTEPQEARKAYQEVFDKGFIADYPLTIKDHRLTDVLLNGSVYKNEKGEVLGVVVVARDITDQKRIEKESIEARLFAELATEIAEEAKLNAENATIIAENAVRAKQQFLSNMSHEIRTPMNAIIGFTKVVLKTELSAKQKEYLTAIKMSGDALIVLINDILDLAKVDAGKMVFEKTPFKMKASISSMLHLFETKIQEKNLQLIKEYDDKIPDVLVGDPVRLHQIILNLVSNAVKFTNQGDITVGVHMLHEDNEKVILEFAVTDTGIGIPKAKIDTIFENFQQATSDTSRLYGGTGLGLAIVKQLVEPQGGKIRVKSTVDFGTTFSFTLPFQKTNADAQLENEILELDTEIKDIKVLVVEDIALNQLLMKTLLDDFGFDRDIAENGQIAIEKLKAKKYDIILMDLQMPVMNGFEATEYIRNTMNSKIPIIALTADVTTVDLAKCKSVGMNDYIAKPVDERVLYSKIVGILKKPKLVKLSIKLNENIGDKNGSEKKIKCIDLVYLNQRTKSNPTLMMEMISLYLKQTPSLICTIKKSLADEDWLLLGSTVHKMIPSFSIMGIHPDFENMAKKIHEYAIAKEQKDDIHDLVRQLEEICLQACNELEEEFNLIKNT</sequence>
<evidence type="ECO:0000256" key="5">
    <source>
        <dbReference type="ARBA" id="ARBA00022553"/>
    </source>
</evidence>
<keyword evidence="4" id="KW-1003">Cell membrane</keyword>
<evidence type="ECO:0000259" key="17">
    <source>
        <dbReference type="PROSITE" id="PS50113"/>
    </source>
</evidence>
<dbReference type="Pfam" id="PF00989">
    <property type="entry name" value="PAS"/>
    <property type="match status" value="1"/>
</dbReference>
<dbReference type="CDD" id="cd17546">
    <property type="entry name" value="REC_hyHK_CKI1_RcsC-like"/>
    <property type="match status" value="1"/>
</dbReference>
<dbReference type="Pfam" id="PF00512">
    <property type="entry name" value="HisKA"/>
    <property type="match status" value="1"/>
</dbReference>
<evidence type="ECO:0000256" key="9">
    <source>
        <dbReference type="ARBA" id="ARBA00022989"/>
    </source>
</evidence>
<name>A0ABW6I8E1_9FLAO</name>
<comment type="subcellular location">
    <subcellularLocation>
        <location evidence="2">Cell membrane</location>
        <topology evidence="2">Multi-pass membrane protein</topology>
    </subcellularLocation>
</comment>
<evidence type="ECO:0000259" key="14">
    <source>
        <dbReference type="PROSITE" id="PS50109"/>
    </source>
</evidence>
<dbReference type="SUPFAM" id="SSF55785">
    <property type="entry name" value="PYP-like sensor domain (PAS domain)"/>
    <property type="match status" value="2"/>
</dbReference>
<dbReference type="SMART" id="SM00387">
    <property type="entry name" value="HATPase_c"/>
    <property type="match status" value="1"/>
</dbReference>
<evidence type="ECO:0000259" key="16">
    <source>
        <dbReference type="PROSITE" id="PS50112"/>
    </source>
</evidence>
<dbReference type="SUPFAM" id="SSF47384">
    <property type="entry name" value="Homodimeric domain of signal transducing histidine kinase"/>
    <property type="match status" value="1"/>
</dbReference>
<dbReference type="InterPro" id="IPR003661">
    <property type="entry name" value="HisK_dim/P_dom"/>
</dbReference>
<dbReference type="NCBIfam" id="TIGR00229">
    <property type="entry name" value="sensory_box"/>
    <property type="match status" value="2"/>
</dbReference>
<dbReference type="Gene3D" id="3.40.50.2300">
    <property type="match status" value="1"/>
</dbReference>
<feature type="domain" description="PAS" evidence="16">
    <location>
        <begin position="330"/>
        <end position="386"/>
    </location>
</feature>
<keyword evidence="10" id="KW-0902">Two-component regulatory system</keyword>
<reference evidence="18 19" key="1">
    <citation type="submission" date="2024-06" db="EMBL/GenBank/DDBJ databases">
        <title>Flavobacterium spp. isolated from glacier.</title>
        <authorList>
            <person name="Han D."/>
        </authorList>
    </citation>
    <scope>NUCLEOTIDE SEQUENCE [LARGE SCALE GENOMIC DNA]</scope>
    <source>
        <strain evidence="18 19">ZS1P70</strain>
    </source>
</reference>
<dbReference type="InterPro" id="IPR004358">
    <property type="entry name" value="Sig_transdc_His_kin-like_C"/>
</dbReference>
<dbReference type="PROSITE" id="PS50112">
    <property type="entry name" value="PAS"/>
    <property type="match status" value="2"/>
</dbReference>
<dbReference type="CDD" id="cd00130">
    <property type="entry name" value="PAS"/>
    <property type="match status" value="2"/>
</dbReference>
<evidence type="ECO:0000256" key="8">
    <source>
        <dbReference type="ARBA" id="ARBA00022840"/>
    </source>
</evidence>
<dbReference type="InterPro" id="IPR005467">
    <property type="entry name" value="His_kinase_dom"/>
</dbReference>
<dbReference type="Proteomes" id="UP001600107">
    <property type="component" value="Unassembled WGS sequence"/>
</dbReference>
<keyword evidence="13" id="KW-0175">Coiled coil</keyword>
<dbReference type="InterPro" id="IPR000700">
    <property type="entry name" value="PAS-assoc_C"/>
</dbReference>
<evidence type="ECO:0000256" key="11">
    <source>
        <dbReference type="ARBA" id="ARBA00023136"/>
    </source>
</evidence>
<feature type="domain" description="PAC" evidence="17">
    <location>
        <begin position="79"/>
        <end position="131"/>
    </location>
</feature>
<comment type="caution">
    <text evidence="18">The sequence shown here is derived from an EMBL/GenBank/DDBJ whole genome shotgun (WGS) entry which is preliminary data.</text>
</comment>
<dbReference type="PROSITE" id="PS50109">
    <property type="entry name" value="HIS_KIN"/>
    <property type="match status" value="1"/>
</dbReference>
<evidence type="ECO:0000313" key="18">
    <source>
        <dbReference type="EMBL" id="MFE3872541.1"/>
    </source>
</evidence>
<proteinExistence type="predicted"/>
<keyword evidence="7" id="KW-0547">Nucleotide-binding</keyword>
<feature type="domain" description="Response regulatory" evidence="15">
    <location>
        <begin position="733"/>
        <end position="848"/>
    </location>
</feature>
<organism evidence="18 19">
    <name type="scientific">Flavobacterium zhoui</name>
    <dbReference type="NCBI Taxonomy" id="3230414"/>
    <lineage>
        <taxon>Bacteria</taxon>
        <taxon>Pseudomonadati</taxon>
        <taxon>Bacteroidota</taxon>
        <taxon>Flavobacteriia</taxon>
        <taxon>Flavobacteriales</taxon>
        <taxon>Flavobacteriaceae</taxon>
        <taxon>Flavobacterium</taxon>
    </lineage>
</organism>
<dbReference type="CDD" id="cd00082">
    <property type="entry name" value="HisKA"/>
    <property type="match status" value="1"/>
</dbReference>
<evidence type="ECO:0000259" key="15">
    <source>
        <dbReference type="PROSITE" id="PS50110"/>
    </source>
</evidence>
<feature type="modified residue" description="4-aspartylphosphate" evidence="12">
    <location>
        <position position="782"/>
    </location>
</feature>
<evidence type="ECO:0000256" key="4">
    <source>
        <dbReference type="ARBA" id="ARBA00022475"/>
    </source>
</evidence>
<dbReference type="EMBL" id="JBHZPY010000016">
    <property type="protein sequence ID" value="MFE3872541.1"/>
    <property type="molecule type" value="Genomic_DNA"/>
</dbReference>
<evidence type="ECO:0000256" key="6">
    <source>
        <dbReference type="ARBA" id="ARBA00022692"/>
    </source>
</evidence>
<dbReference type="PRINTS" id="PR00344">
    <property type="entry name" value="BCTRLSENSOR"/>
</dbReference>
<gene>
    <name evidence="18" type="ORF">ACFX5F_15045</name>
</gene>
<dbReference type="InterPro" id="IPR036097">
    <property type="entry name" value="HisK_dim/P_sf"/>
</dbReference>
<dbReference type="SUPFAM" id="SSF55874">
    <property type="entry name" value="ATPase domain of HSP90 chaperone/DNA topoisomerase II/histidine kinase"/>
    <property type="match status" value="1"/>
</dbReference>
<dbReference type="Gene3D" id="1.20.120.160">
    <property type="entry name" value="HPT domain"/>
    <property type="match status" value="1"/>
</dbReference>
<keyword evidence="5 12" id="KW-0597">Phosphoprotein</keyword>
<feature type="domain" description="PAS" evidence="16">
    <location>
        <begin position="8"/>
        <end position="59"/>
    </location>
</feature>
<dbReference type="Pfam" id="PF00072">
    <property type="entry name" value="Response_reg"/>
    <property type="match status" value="1"/>
</dbReference>
<dbReference type="InterPro" id="IPR036641">
    <property type="entry name" value="HPT_dom_sf"/>
</dbReference>
<dbReference type="Gene3D" id="3.30.450.20">
    <property type="entry name" value="PAS domain"/>
    <property type="match status" value="2"/>
</dbReference>
<dbReference type="SUPFAM" id="SSF47226">
    <property type="entry name" value="Histidine-containing phosphotransfer domain, HPT domain"/>
    <property type="match status" value="1"/>
</dbReference>
<dbReference type="InterPro" id="IPR000014">
    <property type="entry name" value="PAS"/>
</dbReference>
<dbReference type="Gene3D" id="3.30.565.10">
    <property type="entry name" value="Histidine kinase-like ATPase, C-terminal domain"/>
    <property type="match status" value="1"/>
</dbReference>
<dbReference type="InterPro" id="IPR035965">
    <property type="entry name" value="PAS-like_dom_sf"/>
</dbReference>
<keyword evidence="9" id="KW-1133">Transmembrane helix</keyword>
<dbReference type="PANTHER" id="PTHR45339:SF1">
    <property type="entry name" value="HYBRID SIGNAL TRANSDUCTION HISTIDINE KINASE J"/>
    <property type="match status" value="1"/>
</dbReference>
<dbReference type="SMART" id="SM00448">
    <property type="entry name" value="REC"/>
    <property type="match status" value="1"/>
</dbReference>
<dbReference type="EC" id="2.7.13.3" evidence="3"/>
<keyword evidence="6" id="KW-0812">Transmembrane</keyword>
<dbReference type="CDD" id="cd16922">
    <property type="entry name" value="HATPase_EvgS-ArcB-TorS-like"/>
    <property type="match status" value="1"/>
</dbReference>
<dbReference type="InterPro" id="IPR003594">
    <property type="entry name" value="HATPase_dom"/>
</dbReference>
<evidence type="ECO:0000313" key="19">
    <source>
        <dbReference type="Proteomes" id="UP001600107"/>
    </source>
</evidence>
<dbReference type="InterPro" id="IPR001789">
    <property type="entry name" value="Sig_transdc_resp-reg_receiver"/>
</dbReference>
<evidence type="ECO:0000256" key="12">
    <source>
        <dbReference type="PROSITE-ProRule" id="PRU00169"/>
    </source>
</evidence>
<dbReference type="Pfam" id="PF02518">
    <property type="entry name" value="HATPase_c"/>
    <property type="match status" value="1"/>
</dbReference>
<feature type="domain" description="PAC" evidence="17">
    <location>
        <begin position="399"/>
        <end position="451"/>
    </location>
</feature>
<keyword evidence="11" id="KW-0472">Membrane</keyword>
<protein>
    <recommendedName>
        <fullName evidence="3">histidine kinase</fullName>
        <ecNumber evidence="3">2.7.13.3</ecNumber>
    </recommendedName>
</protein>
<evidence type="ECO:0000256" key="1">
    <source>
        <dbReference type="ARBA" id="ARBA00000085"/>
    </source>
</evidence>
<dbReference type="InterPro" id="IPR013767">
    <property type="entry name" value="PAS_fold"/>
</dbReference>
<feature type="coiled-coil region" evidence="13">
    <location>
        <begin position="265"/>
        <end position="321"/>
    </location>
</feature>
<accession>A0ABW6I8E1</accession>
<dbReference type="SMART" id="SM00086">
    <property type="entry name" value="PAC"/>
    <property type="match status" value="2"/>
</dbReference>
<keyword evidence="8 18" id="KW-0067">ATP-binding</keyword>
<dbReference type="SMART" id="SM00388">
    <property type="entry name" value="HisKA"/>
    <property type="match status" value="1"/>
</dbReference>
<evidence type="ECO:0000256" key="10">
    <source>
        <dbReference type="ARBA" id="ARBA00023012"/>
    </source>
</evidence>
<dbReference type="SUPFAM" id="SSF52172">
    <property type="entry name" value="CheY-like"/>
    <property type="match status" value="1"/>
</dbReference>
<dbReference type="InterPro" id="IPR011006">
    <property type="entry name" value="CheY-like_superfamily"/>
</dbReference>
<dbReference type="PANTHER" id="PTHR45339">
    <property type="entry name" value="HYBRID SIGNAL TRANSDUCTION HISTIDINE KINASE J"/>
    <property type="match status" value="1"/>
</dbReference>
<keyword evidence="19" id="KW-1185">Reference proteome</keyword>
<dbReference type="SMART" id="SM00091">
    <property type="entry name" value="PAS"/>
    <property type="match status" value="2"/>
</dbReference>
<dbReference type="InterPro" id="IPR036890">
    <property type="entry name" value="HATPase_C_sf"/>
</dbReference>
<evidence type="ECO:0000256" key="2">
    <source>
        <dbReference type="ARBA" id="ARBA00004651"/>
    </source>
</evidence>
<feature type="domain" description="Histidine kinase" evidence="14">
    <location>
        <begin position="490"/>
        <end position="711"/>
    </location>
</feature>
<comment type="catalytic activity">
    <reaction evidence="1">
        <text>ATP + protein L-histidine = ADP + protein N-phospho-L-histidine.</text>
        <dbReference type="EC" id="2.7.13.3"/>
    </reaction>
</comment>
<dbReference type="GO" id="GO:0005524">
    <property type="term" value="F:ATP binding"/>
    <property type="evidence" value="ECO:0007669"/>
    <property type="project" value="UniProtKB-KW"/>
</dbReference>
<evidence type="ECO:0000256" key="13">
    <source>
        <dbReference type="SAM" id="Coils"/>
    </source>
</evidence>
<dbReference type="Pfam" id="PF13426">
    <property type="entry name" value="PAS_9"/>
    <property type="match status" value="1"/>
</dbReference>
<dbReference type="InterPro" id="IPR001610">
    <property type="entry name" value="PAC"/>
</dbReference>
<dbReference type="RefSeq" id="WP_379852854.1">
    <property type="nucleotide sequence ID" value="NZ_JBHZPY010000016.1"/>
</dbReference>